<dbReference type="OrthoDB" id="205514at2759"/>
<evidence type="ECO:0000256" key="2">
    <source>
        <dbReference type="ARBA" id="ARBA00008323"/>
    </source>
</evidence>
<evidence type="ECO:0000259" key="13">
    <source>
        <dbReference type="PROSITE" id="PS50172"/>
    </source>
</evidence>
<comment type="catalytic activity">
    <reaction evidence="10 11">
        <text>DNA(n) + a 2'-deoxyribonucleoside 5'-triphosphate = DNA(n+1) + diphosphate</text>
        <dbReference type="Rhea" id="RHEA:22508"/>
        <dbReference type="Rhea" id="RHEA-COMP:17339"/>
        <dbReference type="Rhea" id="RHEA-COMP:17340"/>
        <dbReference type="ChEBI" id="CHEBI:33019"/>
        <dbReference type="ChEBI" id="CHEBI:61560"/>
        <dbReference type="ChEBI" id="CHEBI:173112"/>
        <dbReference type="EC" id="2.7.7.7"/>
    </reaction>
</comment>
<comment type="subcellular location">
    <subcellularLocation>
        <location evidence="1 11">Nucleus</location>
    </subcellularLocation>
</comment>
<keyword evidence="8 11" id="KW-0234">DNA repair</keyword>
<keyword evidence="15" id="KW-1185">Reference proteome</keyword>
<dbReference type="SUPFAM" id="SSF47802">
    <property type="entry name" value="DNA polymerase beta, N-terminal domain-like"/>
    <property type="match status" value="1"/>
</dbReference>
<keyword evidence="6 11" id="KW-0227">DNA damage</keyword>
<dbReference type="InterPro" id="IPR037160">
    <property type="entry name" value="DNA_Pol_thumb_sf"/>
</dbReference>
<dbReference type="Proteomes" id="UP000701801">
    <property type="component" value="Unassembled WGS sequence"/>
</dbReference>
<dbReference type="PRINTS" id="PR00869">
    <property type="entry name" value="DNAPOLX"/>
</dbReference>
<dbReference type="GO" id="GO:0046872">
    <property type="term" value="F:metal ion binding"/>
    <property type="evidence" value="ECO:0007669"/>
    <property type="project" value="UniProtKB-UniRule"/>
</dbReference>
<proteinExistence type="inferred from homology"/>
<dbReference type="GO" id="GO:0003887">
    <property type="term" value="F:DNA-directed DNA polymerase activity"/>
    <property type="evidence" value="ECO:0007669"/>
    <property type="project" value="UniProtKB-UniRule"/>
</dbReference>
<evidence type="ECO:0000256" key="10">
    <source>
        <dbReference type="ARBA" id="ARBA00049244"/>
    </source>
</evidence>
<dbReference type="InterPro" id="IPR010996">
    <property type="entry name" value="HHH_MUS81"/>
</dbReference>
<dbReference type="InterPro" id="IPR043519">
    <property type="entry name" value="NT_sf"/>
</dbReference>
<dbReference type="InterPro" id="IPR028207">
    <property type="entry name" value="DNA_pol_B_palm_palm"/>
</dbReference>
<dbReference type="PANTHER" id="PTHR11276">
    <property type="entry name" value="DNA POLYMERASE TYPE-X FAMILY MEMBER"/>
    <property type="match status" value="1"/>
</dbReference>
<comment type="function">
    <text evidence="11">DNA polymerase that functions in several pathways of DNA repair. Involved in base excision repair (BER) responsible for repair of lesions that give rise to abasic (AP) sites in DNA. Also contributes to DNA double-strand break repair by non-homologous end joining and homologous recombination. Has both template-dependent and template-independent (terminal transferase) DNA polymerase activities. Has also a 5'-deoxyribose-5-phosphate lyase (dRP lyase) activity.</text>
</comment>
<dbReference type="Gene3D" id="3.30.460.10">
    <property type="entry name" value="Beta Polymerase, domain 2"/>
    <property type="match status" value="1"/>
</dbReference>
<dbReference type="InterPro" id="IPR029398">
    <property type="entry name" value="PolB_thumb"/>
</dbReference>
<sequence>MALRFPHIYLLKVGFERRLEELRDLEKKIDVVFDITEAQLVLGKLKSDRRAESDLRHLGLKTENVVNNDNQITSHARKRRKVTKNGDDKDVINLDSKTESEHPDSVSIAQLPTASKIGNTIKVLRLAWYIDSVESGELLPMNDYLVYEGKITEIQKPPKVSPIERKQDSPAEILARAKADEPSSPPKTFHRQKRGVAETKTRPSQPHLLQETTEDHEYAANMPPLPEYMKARYCCQRPCFSQTPNDAFIAQLRIIGKARTLAGEAEVGHAHAPKAYNAAVAALASYPHPLKSYQEVLRIPGCGPTMARLFQEWEETGSIQQVEEFENDERFRALDIFSGIFDVGPEVAKRFYSKGWRDLDDVVNFGWKSLTKEQQKGVKFYDEFAERIPRTEVEELANHVLDHANKIHPGWQMAICGGYRRGKSDSGDVDVILSHPDESVTNFFLDEKLLHSLEADGSVTHTLRLSTRTSERGQETLPPRNSRTGGRGFDTLDHAFVVMQKPTWPTQTEDLALNPEAKNPNTHRRVDLIVSPWKTAGCAVMGWTGGTMFERDLRKYTRDELGWKFDSSGIRDLKTGSWINLEEGGEDMLAKEKLVFQGLKLEWREPTERCTD</sequence>
<evidence type="ECO:0000256" key="1">
    <source>
        <dbReference type="ARBA" id="ARBA00004123"/>
    </source>
</evidence>
<evidence type="ECO:0000256" key="9">
    <source>
        <dbReference type="ARBA" id="ARBA00023242"/>
    </source>
</evidence>
<evidence type="ECO:0000256" key="11">
    <source>
        <dbReference type="RuleBase" id="RU366014"/>
    </source>
</evidence>
<evidence type="ECO:0000256" key="8">
    <source>
        <dbReference type="ARBA" id="ARBA00023204"/>
    </source>
</evidence>
<keyword evidence="9 11" id="KW-0539">Nucleus</keyword>
<dbReference type="Gene3D" id="3.30.210.10">
    <property type="entry name" value="DNA polymerase, thumb domain"/>
    <property type="match status" value="1"/>
</dbReference>
<evidence type="ECO:0000256" key="6">
    <source>
        <dbReference type="ARBA" id="ARBA00022763"/>
    </source>
</evidence>
<evidence type="ECO:0000256" key="7">
    <source>
        <dbReference type="ARBA" id="ARBA00022932"/>
    </source>
</evidence>
<evidence type="ECO:0000256" key="5">
    <source>
        <dbReference type="ARBA" id="ARBA00022723"/>
    </source>
</evidence>
<reference evidence="14" key="1">
    <citation type="submission" date="2021-07" db="EMBL/GenBank/DDBJ databases">
        <authorList>
            <person name="Durling M."/>
        </authorList>
    </citation>
    <scope>NUCLEOTIDE SEQUENCE</scope>
</reference>
<dbReference type="FunFam" id="1.10.150.110:FF:000005">
    <property type="entry name" value="DNA polymerase POL4"/>
    <property type="match status" value="1"/>
</dbReference>
<keyword evidence="3 11" id="KW-0808">Transferase</keyword>
<evidence type="ECO:0000256" key="12">
    <source>
        <dbReference type="SAM" id="MobiDB-lite"/>
    </source>
</evidence>
<evidence type="ECO:0000313" key="14">
    <source>
        <dbReference type="EMBL" id="CAG8977530.1"/>
    </source>
</evidence>
<dbReference type="SMART" id="SM00483">
    <property type="entry name" value="POLXc"/>
    <property type="match status" value="1"/>
</dbReference>
<feature type="region of interest" description="Disordered" evidence="12">
    <location>
        <begin position="69"/>
        <end position="105"/>
    </location>
</feature>
<dbReference type="InterPro" id="IPR027421">
    <property type="entry name" value="DNA_pol_lamdba_lyase_dom_sf"/>
</dbReference>
<gene>
    <name evidence="14" type="ORF">HYALB_00008711</name>
</gene>
<evidence type="ECO:0000313" key="15">
    <source>
        <dbReference type="Proteomes" id="UP000701801"/>
    </source>
</evidence>
<accession>A0A9N9LQW3</accession>
<dbReference type="PROSITE" id="PS00522">
    <property type="entry name" value="DNA_POLYMERASE_X"/>
    <property type="match status" value="1"/>
</dbReference>
<dbReference type="Pfam" id="PF10391">
    <property type="entry name" value="DNA_pol_lambd_f"/>
    <property type="match status" value="1"/>
</dbReference>
<dbReference type="Gene3D" id="1.10.150.20">
    <property type="entry name" value="5' to 3' exonuclease, C-terminal subdomain"/>
    <property type="match status" value="1"/>
</dbReference>
<dbReference type="CDD" id="cd00141">
    <property type="entry name" value="NT_POLXc"/>
    <property type="match status" value="1"/>
</dbReference>
<dbReference type="InterPro" id="IPR019843">
    <property type="entry name" value="DNA_pol-X_BS"/>
</dbReference>
<dbReference type="EMBL" id="CAJVRM010000222">
    <property type="protein sequence ID" value="CAG8977530.1"/>
    <property type="molecule type" value="Genomic_DNA"/>
</dbReference>
<feature type="compositionally biased region" description="Basic and acidic residues" evidence="12">
    <location>
        <begin position="84"/>
        <end position="104"/>
    </location>
</feature>
<dbReference type="InterPro" id="IPR002054">
    <property type="entry name" value="DNA-dir_DNA_pol_X"/>
</dbReference>
<dbReference type="InterPro" id="IPR001357">
    <property type="entry name" value="BRCT_dom"/>
</dbReference>
<keyword evidence="4 11" id="KW-0548">Nucleotidyltransferase</keyword>
<dbReference type="Pfam" id="PF14791">
    <property type="entry name" value="DNA_pol_B_thumb"/>
    <property type="match status" value="1"/>
</dbReference>
<dbReference type="Gene3D" id="1.10.150.110">
    <property type="entry name" value="DNA polymerase beta, N-terminal domain-like"/>
    <property type="match status" value="1"/>
</dbReference>
<dbReference type="SUPFAM" id="SSF81301">
    <property type="entry name" value="Nucleotidyltransferase"/>
    <property type="match status" value="1"/>
</dbReference>
<feature type="region of interest" description="Disordered" evidence="12">
    <location>
        <begin position="176"/>
        <end position="216"/>
    </location>
</feature>
<dbReference type="GO" id="GO:0003677">
    <property type="term" value="F:DNA binding"/>
    <property type="evidence" value="ECO:0007669"/>
    <property type="project" value="UniProtKB-UniRule"/>
</dbReference>
<dbReference type="InterPro" id="IPR022312">
    <property type="entry name" value="DNA_pol_X"/>
</dbReference>
<evidence type="ECO:0000256" key="4">
    <source>
        <dbReference type="ARBA" id="ARBA00022695"/>
    </source>
</evidence>
<dbReference type="InterPro" id="IPR002008">
    <property type="entry name" value="DNA_pol_X_beta-like"/>
</dbReference>
<feature type="domain" description="BRCT" evidence="13">
    <location>
        <begin position="110"/>
        <end position="146"/>
    </location>
</feature>
<dbReference type="FunFam" id="3.30.210.10:FF:000005">
    <property type="entry name" value="DNA polymerase IV"/>
    <property type="match status" value="1"/>
</dbReference>
<dbReference type="PROSITE" id="PS50172">
    <property type="entry name" value="BRCT"/>
    <property type="match status" value="1"/>
</dbReference>
<protein>
    <recommendedName>
        <fullName evidence="11">DNA polymerase</fullName>
        <ecNumber evidence="11">2.7.7.7</ecNumber>
    </recommendedName>
</protein>
<organism evidence="14 15">
    <name type="scientific">Hymenoscyphus albidus</name>
    <dbReference type="NCBI Taxonomy" id="595503"/>
    <lineage>
        <taxon>Eukaryota</taxon>
        <taxon>Fungi</taxon>
        <taxon>Dikarya</taxon>
        <taxon>Ascomycota</taxon>
        <taxon>Pezizomycotina</taxon>
        <taxon>Leotiomycetes</taxon>
        <taxon>Helotiales</taxon>
        <taxon>Helotiaceae</taxon>
        <taxon>Hymenoscyphus</taxon>
    </lineage>
</organism>
<keyword evidence="5" id="KW-0479">Metal-binding</keyword>
<dbReference type="PANTHER" id="PTHR11276:SF29">
    <property type="entry name" value="DNA POLYMERASE TYPE-X FAMILY PROTEIN POL4"/>
    <property type="match status" value="1"/>
</dbReference>
<dbReference type="GO" id="GO:0005634">
    <property type="term" value="C:nucleus"/>
    <property type="evidence" value="ECO:0007669"/>
    <property type="project" value="UniProtKB-SubCell"/>
</dbReference>
<dbReference type="AlphaFoldDB" id="A0A9N9LQW3"/>
<name>A0A9N9LQW3_9HELO</name>
<dbReference type="EC" id="2.7.7.7" evidence="11"/>
<feature type="region of interest" description="Disordered" evidence="12">
    <location>
        <begin position="462"/>
        <end position="486"/>
    </location>
</feature>
<dbReference type="FunFam" id="1.10.150.20:FF:000010">
    <property type="entry name" value="DNA polymerase lambda"/>
    <property type="match status" value="1"/>
</dbReference>
<dbReference type="PRINTS" id="PR00870">
    <property type="entry name" value="DNAPOLXBETA"/>
</dbReference>
<comment type="caution">
    <text evidence="14">The sequence shown here is derived from an EMBL/GenBank/DDBJ whole genome shotgun (WGS) entry which is preliminary data.</text>
</comment>
<keyword evidence="7 11" id="KW-0239">DNA-directed DNA polymerase</keyword>
<evidence type="ECO:0000256" key="3">
    <source>
        <dbReference type="ARBA" id="ARBA00022679"/>
    </source>
</evidence>
<comment type="similarity">
    <text evidence="2 11">Belongs to the DNA polymerase type-X family.</text>
</comment>
<dbReference type="Pfam" id="PF14716">
    <property type="entry name" value="HHH_8"/>
    <property type="match status" value="1"/>
</dbReference>
<dbReference type="GO" id="GO:0006303">
    <property type="term" value="P:double-strand break repair via nonhomologous end joining"/>
    <property type="evidence" value="ECO:0007669"/>
    <property type="project" value="TreeGrafter"/>
</dbReference>
<dbReference type="Pfam" id="PF14792">
    <property type="entry name" value="DNA_pol_B_palm"/>
    <property type="match status" value="1"/>
</dbReference>
<dbReference type="SUPFAM" id="SSF81585">
    <property type="entry name" value="PsbU/PolX domain-like"/>
    <property type="match status" value="1"/>
</dbReference>
<dbReference type="InterPro" id="IPR018944">
    <property type="entry name" value="DNA_pol_lambd_fingers_domain"/>
</dbReference>